<protein>
    <submittedName>
        <fullName evidence="3">MaoC family dehydratase</fullName>
    </submittedName>
</protein>
<organism evidence="3 4">
    <name type="scientific">Egicoccus halophilus</name>
    <dbReference type="NCBI Taxonomy" id="1670830"/>
    <lineage>
        <taxon>Bacteria</taxon>
        <taxon>Bacillati</taxon>
        <taxon>Actinomycetota</taxon>
        <taxon>Nitriliruptoria</taxon>
        <taxon>Egicoccales</taxon>
        <taxon>Egicoccaceae</taxon>
        <taxon>Egicoccus</taxon>
    </lineage>
</organism>
<dbReference type="PANTHER" id="PTHR42993:SF1">
    <property type="entry name" value="MAOC-LIKE DEHYDRATASE DOMAIN-CONTAINING PROTEIN"/>
    <property type="match status" value="1"/>
</dbReference>
<evidence type="ECO:0000259" key="2">
    <source>
        <dbReference type="Pfam" id="PF01575"/>
    </source>
</evidence>
<reference evidence="3" key="2">
    <citation type="submission" date="2020-09" db="EMBL/GenBank/DDBJ databases">
        <authorList>
            <person name="Sun Q."/>
            <person name="Zhou Y."/>
        </authorList>
    </citation>
    <scope>NUCLEOTIDE SEQUENCE</scope>
    <source>
        <strain evidence="3">CGMCC 1.14988</strain>
    </source>
</reference>
<accession>A0A8J3ABH9</accession>
<dbReference type="RefSeq" id="WP_130650756.1">
    <property type="nucleotide sequence ID" value="NZ_BMHA01000002.1"/>
</dbReference>
<dbReference type="CDD" id="cd03450">
    <property type="entry name" value="NodN"/>
    <property type="match status" value="1"/>
</dbReference>
<reference evidence="3" key="1">
    <citation type="journal article" date="2014" name="Int. J. Syst. Evol. Microbiol.">
        <title>Complete genome sequence of Corynebacterium casei LMG S-19264T (=DSM 44701T), isolated from a smear-ripened cheese.</title>
        <authorList>
            <consortium name="US DOE Joint Genome Institute (JGI-PGF)"/>
            <person name="Walter F."/>
            <person name="Albersmeier A."/>
            <person name="Kalinowski J."/>
            <person name="Ruckert C."/>
        </authorList>
    </citation>
    <scope>NUCLEOTIDE SEQUENCE</scope>
    <source>
        <strain evidence="3">CGMCC 1.14988</strain>
    </source>
</reference>
<dbReference type="InterPro" id="IPR029069">
    <property type="entry name" value="HotDog_dom_sf"/>
</dbReference>
<evidence type="ECO:0000313" key="4">
    <source>
        <dbReference type="Proteomes" id="UP000650511"/>
    </source>
</evidence>
<gene>
    <name evidence="3" type="ORF">GCM10011354_07630</name>
</gene>
<dbReference type="Gene3D" id="3.10.129.10">
    <property type="entry name" value="Hotdog Thioesterase"/>
    <property type="match status" value="1"/>
</dbReference>
<dbReference type="EMBL" id="BMHA01000002">
    <property type="protein sequence ID" value="GGI04151.1"/>
    <property type="molecule type" value="Genomic_DNA"/>
</dbReference>
<evidence type="ECO:0000256" key="1">
    <source>
        <dbReference type="ARBA" id="ARBA00005254"/>
    </source>
</evidence>
<dbReference type="InterPro" id="IPR039375">
    <property type="entry name" value="NodN-like"/>
</dbReference>
<keyword evidence="4" id="KW-1185">Reference proteome</keyword>
<dbReference type="Pfam" id="PF01575">
    <property type="entry name" value="MaoC_dehydratas"/>
    <property type="match status" value="1"/>
</dbReference>
<evidence type="ECO:0000313" key="3">
    <source>
        <dbReference type="EMBL" id="GGI04151.1"/>
    </source>
</evidence>
<name>A0A8J3ABH9_9ACTN</name>
<dbReference type="InterPro" id="IPR002539">
    <property type="entry name" value="MaoC-like_dom"/>
</dbReference>
<dbReference type="Proteomes" id="UP000650511">
    <property type="component" value="Unassembled WGS sequence"/>
</dbReference>
<comment type="similarity">
    <text evidence="1">Belongs to the enoyl-CoA hydratase/isomerase family.</text>
</comment>
<dbReference type="AlphaFoldDB" id="A0A8J3ABH9"/>
<dbReference type="SUPFAM" id="SSF54637">
    <property type="entry name" value="Thioesterase/thiol ester dehydrase-isomerase"/>
    <property type="match status" value="1"/>
</dbReference>
<dbReference type="OrthoDB" id="9801735at2"/>
<proteinExistence type="inferred from homology"/>
<feature type="domain" description="MaoC-like" evidence="2">
    <location>
        <begin position="16"/>
        <end position="122"/>
    </location>
</feature>
<comment type="caution">
    <text evidence="3">The sequence shown here is derived from an EMBL/GenBank/DDBJ whole genome shotgun (WGS) entry which is preliminary data.</text>
</comment>
<dbReference type="PANTHER" id="PTHR42993">
    <property type="entry name" value="MAOC-LIKE DEHYDRATASE DOMAIN-CONTAINING PROTEIN"/>
    <property type="match status" value="1"/>
</dbReference>
<sequence>MAETRIVEGREGLEALVGQQVGATDWIEISQEQVDQFADATGDHQWIHVDVERAADGPFGGTIAHGFLTLGLIPRVLTSVVDVQGFSMVVNYGLDKVRFPAPVPVGAKVRGVVVLDEVSEAGAGVQVAYQITIEVDGSEKPACVARFLERRFA</sequence>